<feature type="transmembrane region" description="Helical" evidence="1">
    <location>
        <begin position="139"/>
        <end position="157"/>
    </location>
</feature>
<evidence type="ECO:0000313" key="3">
    <source>
        <dbReference type="Proteomes" id="UP000234479"/>
    </source>
</evidence>
<accession>A0A2N5DQN5</accession>
<dbReference type="AlphaFoldDB" id="A0A2N5DQN5"/>
<feature type="transmembrane region" description="Helical" evidence="1">
    <location>
        <begin position="110"/>
        <end position="132"/>
    </location>
</feature>
<keyword evidence="1" id="KW-0812">Transmembrane</keyword>
<proteinExistence type="predicted"/>
<feature type="transmembrane region" description="Helical" evidence="1">
    <location>
        <begin position="61"/>
        <end position="78"/>
    </location>
</feature>
<protein>
    <submittedName>
        <fullName evidence="2">Uncharacterized protein</fullName>
    </submittedName>
</protein>
<keyword evidence="1" id="KW-1133">Transmembrane helix</keyword>
<organism evidence="2 3">
    <name type="scientific">Caulobacter zeae</name>
    <dbReference type="NCBI Taxonomy" id="2055137"/>
    <lineage>
        <taxon>Bacteria</taxon>
        <taxon>Pseudomonadati</taxon>
        <taxon>Pseudomonadota</taxon>
        <taxon>Alphaproteobacteria</taxon>
        <taxon>Caulobacterales</taxon>
        <taxon>Caulobacteraceae</taxon>
        <taxon>Caulobacter</taxon>
    </lineage>
</organism>
<dbReference type="Proteomes" id="UP000234479">
    <property type="component" value="Unassembled WGS sequence"/>
</dbReference>
<comment type="caution">
    <text evidence="2">The sequence shown here is derived from an EMBL/GenBank/DDBJ whole genome shotgun (WGS) entry which is preliminary data.</text>
</comment>
<evidence type="ECO:0000256" key="1">
    <source>
        <dbReference type="SAM" id="Phobius"/>
    </source>
</evidence>
<dbReference type="OrthoDB" id="7597062at2"/>
<reference evidence="2 3" key="1">
    <citation type="submission" date="2017-12" db="EMBL/GenBank/DDBJ databases">
        <title>The genome sequence of Caulobacter sp. 410.</title>
        <authorList>
            <person name="Gao J."/>
            <person name="Mao X."/>
            <person name="Sun J."/>
        </authorList>
    </citation>
    <scope>NUCLEOTIDE SEQUENCE [LARGE SCALE GENOMIC DNA]</scope>
    <source>
        <strain evidence="2 3">410</strain>
    </source>
</reference>
<evidence type="ECO:0000313" key="2">
    <source>
        <dbReference type="EMBL" id="PLR28371.1"/>
    </source>
</evidence>
<feature type="transmembrane region" description="Helical" evidence="1">
    <location>
        <begin position="33"/>
        <end position="54"/>
    </location>
</feature>
<sequence length="187" mass="19299">MVGLGGLALAPLALGGALLLRRAWTHADARRPWLIVGGWALLAIAIAVSVPFLGAARGPSIVLALASTVALALVAAGIELREARRKAPRELALEPSDRRRVAWRGWLRGFLAGPLGGAAAMAVGLAVAVCFPAEVKTRLIIGGMLVPFLWAGGMAWTLSDDKILRALAVLVGVTVAGFGAVFLKGSL</sequence>
<dbReference type="EMBL" id="PJRS01000009">
    <property type="protein sequence ID" value="PLR28371.1"/>
    <property type="molecule type" value="Genomic_DNA"/>
</dbReference>
<name>A0A2N5DQN5_9CAUL</name>
<keyword evidence="1" id="KW-0472">Membrane</keyword>
<feature type="transmembrane region" description="Helical" evidence="1">
    <location>
        <begin position="163"/>
        <end position="183"/>
    </location>
</feature>
<keyword evidence="3" id="KW-1185">Reference proteome</keyword>
<gene>
    <name evidence="2" type="ORF">SGCZBJ_02680</name>
</gene>